<sequence length="402" mass="44780">MAASIILDPQQPFYLSGDTVKGRVRYQCLKPRAVERVEVKFWGRVKTTISEKNNLSGLYNQYRDRVCLFEDNLISDVNTTLATGVHNWPFAFTFPTTAAPREVKSWDSKRTEKQLPETVLPPSFQLNAQGLLTGYYSFIAYSLVAYVHFSDKKLKKKPETAEILLEFIPSADDKTPELEGDAPHDKDCSIRGFELVPESERPKLKRFSFSNPTKPTFRFRITASTPKYVRPTEPWRLLVALEVLPPESKDVTVATPPQFVLKSINIKMNSKLVLRVVRGMEHVRQIREDDAGVTFQNMGVLTPGKPKEIAMGQLKYKPATTNLSSVSRRYKLLVEAVIETADGAHSFKLKCKEPVTVGALPVGARGGGEAQAQLRGNIEMAILKDLAATAALAGPILEMLAG</sequence>
<keyword evidence="3" id="KW-1185">Reference proteome</keyword>
<dbReference type="Gene3D" id="2.60.40.640">
    <property type="match status" value="1"/>
</dbReference>
<evidence type="ECO:0000259" key="1">
    <source>
        <dbReference type="Pfam" id="PF00339"/>
    </source>
</evidence>
<dbReference type="EMBL" id="VCHE01000054">
    <property type="protein sequence ID" value="KAB2573693.1"/>
    <property type="molecule type" value="Genomic_DNA"/>
</dbReference>
<evidence type="ECO:0000313" key="3">
    <source>
        <dbReference type="Proteomes" id="UP000325902"/>
    </source>
</evidence>
<evidence type="ECO:0000313" key="2">
    <source>
        <dbReference type="EMBL" id="KAB2573693.1"/>
    </source>
</evidence>
<reference evidence="2 3" key="1">
    <citation type="journal article" date="2019" name="Sci. Rep.">
        <title>A multi-omics analysis of the grapevine pathogen Lasiodiplodia theobromae reveals that temperature affects the expression of virulence- and pathogenicity-related genes.</title>
        <authorList>
            <person name="Felix C."/>
            <person name="Meneses R."/>
            <person name="Goncalves M.F.M."/>
            <person name="Tilleman L."/>
            <person name="Duarte A.S."/>
            <person name="Jorrin-Novo J.V."/>
            <person name="Van de Peer Y."/>
            <person name="Deforce D."/>
            <person name="Van Nieuwerburgh F."/>
            <person name="Esteves A.C."/>
            <person name="Alves A."/>
        </authorList>
    </citation>
    <scope>NUCLEOTIDE SEQUENCE [LARGE SCALE GENOMIC DNA]</scope>
    <source>
        <strain evidence="2 3">LA-SOL3</strain>
    </source>
</reference>
<dbReference type="SUPFAM" id="SSF81296">
    <property type="entry name" value="E set domains"/>
    <property type="match status" value="1"/>
</dbReference>
<protein>
    <recommendedName>
        <fullName evidence="1">Arrestin-like N-terminal domain-containing protein</fullName>
    </recommendedName>
</protein>
<dbReference type="InterPro" id="IPR014756">
    <property type="entry name" value="Ig_E-set"/>
</dbReference>
<dbReference type="Proteomes" id="UP000325902">
    <property type="component" value="Unassembled WGS sequence"/>
</dbReference>
<gene>
    <name evidence="2" type="ORF">DBV05_g7641</name>
</gene>
<dbReference type="AlphaFoldDB" id="A0A5N5D7C7"/>
<dbReference type="OrthoDB" id="2333384at2759"/>
<proteinExistence type="predicted"/>
<dbReference type="Pfam" id="PF00339">
    <property type="entry name" value="Arrestin_N"/>
    <property type="match status" value="1"/>
</dbReference>
<organism evidence="2 3">
    <name type="scientific">Lasiodiplodia theobromae</name>
    <dbReference type="NCBI Taxonomy" id="45133"/>
    <lineage>
        <taxon>Eukaryota</taxon>
        <taxon>Fungi</taxon>
        <taxon>Dikarya</taxon>
        <taxon>Ascomycota</taxon>
        <taxon>Pezizomycotina</taxon>
        <taxon>Dothideomycetes</taxon>
        <taxon>Dothideomycetes incertae sedis</taxon>
        <taxon>Botryosphaeriales</taxon>
        <taxon>Botryosphaeriaceae</taxon>
        <taxon>Lasiodiplodia</taxon>
    </lineage>
</organism>
<accession>A0A5N5D7C7</accession>
<feature type="domain" description="Arrestin-like N-terminal" evidence="1">
    <location>
        <begin position="5"/>
        <end position="100"/>
    </location>
</feature>
<comment type="caution">
    <text evidence="2">The sequence shown here is derived from an EMBL/GenBank/DDBJ whole genome shotgun (WGS) entry which is preliminary data.</text>
</comment>
<dbReference type="InterPro" id="IPR011021">
    <property type="entry name" value="Arrestin-like_N"/>
</dbReference>
<name>A0A5N5D7C7_9PEZI</name>
<dbReference type="InterPro" id="IPR014752">
    <property type="entry name" value="Arrestin-like_C"/>
</dbReference>